<reference evidence="13 14" key="1">
    <citation type="journal article" date="2013" name="Genome Announc.">
        <title>Draft Genome Sequence of Rhizobium mesoamericanum STM3625, a Nitrogen-Fixing Symbiont of Mimosa pudica Isolated in French Guiana (South America).</title>
        <authorList>
            <person name="Moulin L."/>
            <person name="Mornico D."/>
            <person name="Melkonian R."/>
            <person name="Klonowska A."/>
        </authorList>
    </citation>
    <scope>NUCLEOTIDE SEQUENCE [LARGE SCALE GENOMIC DNA]</scope>
    <source>
        <strain evidence="13 14">STM3625</strain>
    </source>
</reference>
<dbReference type="GO" id="GO:0050660">
    <property type="term" value="F:flavin adenine dinucleotide binding"/>
    <property type="evidence" value="ECO:0007669"/>
    <property type="project" value="UniProtKB-UniRule"/>
</dbReference>
<dbReference type="Proteomes" id="UP000009319">
    <property type="component" value="Unassembled WGS sequence"/>
</dbReference>
<name>K0PNG4_9HYPH</name>
<dbReference type="SUPFAM" id="SSF51905">
    <property type="entry name" value="FAD/NAD(P)-binding domain"/>
    <property type="match status" value="1"/>
</dbReference>
<dbReference type="PANTHER" id="PTHR11806">
    <property type="entry name" value="GLUCOSE INHIBITED DIVISION PROTEIN A"/>
    <property type="match status" value="1"/>
</dbReference>
<dbReference type="InterPro" id="IPR036188">
    <property type="entry name" value="FAD/NAD-bd_sf"/>
</dbReference>
<comment type="catalytic activity">
    <reaction evidence="11">
        <text>uridine(54) in tRNA + (6R)-5,10-methylene-5,6,7,8-tetrahydrofolate + NADPH + H(+) = 5-methyluridine(54) in tRNA + (6S)-5,6,7,8-tetrahydrofolate + NADP(+)</text>
        <dbReference type="Rhea" id="RHEA:62372"/>
        <dbReference type="Rhea" id="RHEA-COMP:10167"/>
        <dbReference type="Rhea" id="RHEA-COMP:10193"/>
        <dbReference type="ChEBI" id="CHEBI:15378"/>
        <dbReference type="ChEBI" id="CHEBI:15636"/>
        <dbReference type="ChEBI" id="CHEBI:57453"/>
        <dbReference type="ChEBI" id="CHEBI:57783"/>
        <dbReference type="ChEBI" id="CHEBI:58349"/>
        <dbReference type="ChEBI" id="CHEBI:65315"/>
        <dbReference type="ChEBI" id="CHEBI:74447"/>
        <dbReference type="EC" id="2.1.1.74"/>
    </reaction>
</comment>
<dbReference type="PROSITE" id="PS01281">
    <property type="entry name" value="GIDA_2"/>
    <property type="match status" value="1"/>
</dbReference>
<keyword evidence="7 11" id="KW-0819">tRNA processing</keyword>
<dbReference type="GO" id="GO:0047151">
    <property type="term" value="F:tRNA (uracil(54)-C5)-methyltransferase activity, 5,10-methylenetetrahydrofolate-dependent"/>
    <property type="evidence" value="ECO:0007669"/>
    <property type="project" value="UniProtKB-UniRule"/>
</dbReference>
<evidence type="ECO:0000256" key="11">
    <source>
        <dbReference type="HAMAP-Rule" id="MF_01037"/>
    </source>
</evidence>
<keyword evidence="10 11" id="KW-0520">NAD</keyword>
<feature type="binding site" evidence="11">
    <location>
        <begin position="52"/>
        <end position="57"/>
    </location>
    <ligand>
        <name>FAD</name>
        <dbReference type="ChEBI" id="CHEBI:57692"/>
    </ligand>
</feature>
<sequence>MTKTNAPPDLVWGGIGAGIEPSPILRFPAPAQRGNQPRMNKTSSHSPIHVVGGGLAGSEAAWQIANAGVPVVLHEMRGVRGTDAHKTDGLAELVCSNSFRSDDATSNAVGVIHAEMRMAGSLTMACADKHQVPAGGALAVDRDGFSDAVTKAIHEHPLITVVREEVTGLPPKEWDLAIVATGPLTAPSLATAIQAETGADALAFFDAIAPIVHRDSIDMDICWYQSRYDKIGPGGTGKDYINCPMSEEQYNAFVDALIAGDTVGFKEWEGTPYFDGCLPIEVMAERGRETLRHGPMKPMGLTNAHNPTVKPYAVVQLRQDNALGTLYNMVGFQTKLKYAAQAEIFRMIPGLQNAEFARLGGLHRNTYINSPTLLDPSLTLKSRKGLRFAGQITGCEGYVESASVGLMAGRFAAAERKGEALSLPPATTALGSLLGHITGGHIVNDEEPGKRSFQPMNINFGLFPELEPGSIVKPEGVKRFRGKDKTIMKRQLIAKRALADCARWLGQDVKLAESA</sequence>
<evidence type="ECO:0000313" key="13">
    <source>
        <dbReference type="EMBL" id="CCM75468.1"/>
    </source>
</evidence>
<dbReference type="HOGENOM" id="CLU_033057_1_0_5"/>
<organism evidence="13 14">
    <name type="scientific">Rhizobium mesoamericanum STM3625</name>
    <dbReference type="NCBI Taxonomy" id="1211777"/>
    <lineage>
        <taxon>Bacteria</taxon>
        <taxon>Pseudomonadati</taxon>
        <taxon>Pseudomonadota</taxon>
        <taxon>Alphaproteobacteria</taxon>
        <taxon>Hyphomicrobiales</taxon>
        <taxon>Rhizobiaceae</taxon>
        <taxon>Rhizobium/Agrobacterium group</taxon>
        <taxon>Rhizobium</taxon>
    </lineage>
</organism>
<keyword evidence="14" id="KW-1185">Reference proteome</keyword>
<dbReference type="eggNOG" id="COG1206">
    <property type="taxonomic scope" value="Bacteria"/>
</dbReference>
<evidence type="ECO:0000256" key="5">
    <source>
        <dbReference type="ARBA" id="ARBA00022630"/>
    </source>
</evidence>
<evidence type="ECO:0000256" key="1">
    <source>
        <dbReference type="ARBA" id="ARBA00001974"/>
    </source>
</evidence>
<evidence type="ECO:0000256" key="10">
    <source>
        <dbReference type="ARBA" id="ARBA00023027"/>
    </source>
</evidence>
<dbReference type="AlphaFoldDB" id="K0PNG4"/>
<dbReference type="InterPro" id="IPR020595">
    <property type="entry name" value="MnmG-rel_CS"/>
</dbReference>
<dbReference type="EMBL" id="CANI01000015">
    <property type="protein sequence ID" value="CCM75468.1"/>
    <property type="molecule type" value="Genomic_DNA"/>
</dbReference>
<dbReference type="NCBIfam" id="NF003739">
    <property type="entry name" value="PRK05335.1"/>
    <property type="match status" value="1"/>
</dbReference>
<evidence type="ECO:0000256" key="3">
    <source>
        <dbReference type="ARBA" id="ARBA00022490"/>
    </source>
</evidence>
<evidence type="ECO:0000313" key="14">
    <source>
        <dbReference type="Proteomes" id="UP000009319"/>
    </source>
</evidence>
<comment type="subcellular location">
    <subcellularLocation>
        <location evidence="11">Cytoplasm</location>
    </subcellularLocation>
</comment>
<dbReference type="HAMAP" id="MF_01037">
    <property type="entry name" value="TrmFO"/>
    <property type="match status" value="1"/>
</dbReference>
<evidence type="ECO:0000256" key="4">
    <source>
        <dbReference type="ARBA" id="ARBA00022603"/>
    </source>
</evidence>
<comment type="catalytic activity">
    <reaction evidence="11">
        <text>uridine(54) in tRNA + (6R)-5,10-methylene-5,6,7,8-tetrahydrofolate + NADH + H(+) = 5-methyluridine(54) in tRNA + (6S)-5,6,7,8-tetrahydrofolate + NAD(+)</text>
        <dbReference type="Rhea" id="RHEA:16873"/>
        <dbReference type="Rhea" id="RHEA-COMP:10167"/>
        <dbReference type="Rhea" id="RHEA-COMP:10193"/>
        <dbReference type="ChEBI" id="CHEBI:15378"/>
        <dbReference type="ChEBI" id="CHEBI:15636"/>
        <dbReference type="ChEBI" id="CHEBI:57453"/>
        <dbReference type="ChEBI" id="CHEBI:57540"/>
        <dbReference type="ChEBI" id="CHEBI:57945"/>
        <dbReference type="ChEBI" id="CHEBI:65315"/>
        <dbReference type="ChEBI" id="CHEBI:74447"/>
        <dbReference type="EC" id="2.1.1.74"/>
    </reaction>
</comment>
<keyword evidence="8 11" id="KW-0274">FAD</keyword>
<comment type="similarity">
    <text evidence="11">Belongs to the MnmG family. TrmFO subfamily.</text>
</comment>
<dbReference type="InterPro" id="IPR040131">
    <property type="entry name" value="MnmG_N"/>
</dbReference>
<comment type="caution">
    <text evidence="13">The sequence shown here is derived from an EMBL/GenBank/DDBJ whole genome shotgun (WGS) entry which is preliminary data.</text>
</comment>
<keyword evidence="3 11" id="KW-0963">Cytoplasm</keyword>
<dbReference type="InterPro" id="IPR002218">
    <property type="entry name" value="MnmG-rel"/>
</dbReference>
<keyword evidence="5 11" id="KW-0285">Flavoprotein</keyword>
<evidence type="ECO:0000256" key="7">
    <source>
        <dbReference type="ARBA" id="ARBA00022694"/>
    </source>
</evidence>
<comment type="function">
    <text evidence="2">NAD-binding protein involved in the addition of a carboxymethylaminomethyl (cmnm) group at the wobble position (U34) of certain tRNAs, forming tRNA-cmnm(5)s(2)U34.</text>
</comment>
<keyword evidence="9 11" id="KW-0521">NADP</keyword>
<proteinExistence type="inferred from homology"/>
<dbReference type="EC" id="2.1.1.74" evidence="11"/>
<dbReference type="NCBIfam" id="TIGR00137">
    <property type="entry name" value="gid_trmFO"/>
    <property type="match status" value="1"/>
</dbReference>
<evidence type="ECO:0000259" key="12">
    <source>
        <dbReference type="Pfam" id="PF01134"/>
    </source>
</evidence>
<feature type="domain" description="MnmG N-terminal" evidence="12">
    <location>
        <begin position="48"/>
        <end position="419"/>
    </location>
</feature>
<dbReference type="Gene3D" id="3.50.50.60">
    <property type="entry name" value="FAD/NAD(P)-binding domain"/>
    <property type="match status" value="2"/>
</dbReference>
<evidence type="ECO:0000256" key="2">
    <source>
        <dbReference type="ARBA" id="ARBA00003717"/>
    </source>
</evidence>
<dbReference type="GO" id="GO:0002098">
    <property type="term" value="P:tRNA wobble uridine modification"/>
    <property type="evidence" value="ECO:0007669"/>
    <property type="project" value="TreeGrafter"/>
</dbReference>
<comment type="cofactor">
    <cofactor evidence="1 11">
        <name>FAD</name>
        <dbReference type="ChEBI" id="CHEBI:57692"/>
    </cofactor>
</comment>
<dbReference type="GO" id="GO:0030488">
    <property type="term" value="P:tRNA methylation"/>
    <property type="evidence" value="ECO:0007669"/>
    <property type="project" value="TreeGrafter"/>
</dbReference>
<dbReference type="PANTHER" id="PTHR11806:SF2">
    <property type="entry name" value="METHYLENETETRAHYDROFOLATE--TRNA-(URACIL-5-)-METHYLTRANSFERASE TRMFO"/>
    <property type="match status" value="1"/>
</dbReference>
<dbReference type="InterPro" id="IPR004417">
    <property type="entry name" value="TrmFO"/>
</dbReference>
<dbReference type="STRING" id="1211777.BN77_2621"/>
<accession>K0PNG4</accession>
<evidence type="ECO:0000256" key="6">
    <source>
        <dbReference type="ARBA" id="ARBA00022679"/>
    </source>
</evidence>
<dbReference type="GO" id="GO:0005829">
    <property type="term" value="C:cytosol"/>
    <property type="evidence" value="ECO:0007669"/>
    <property type="project" value="TreeGrafter"/>
</dbReference>
<dbReference type="Pfam" id="PF01134">
    <property type="entry name" value="GIDA"/>
    <property type="match status" value="1"/>
</dbReference>
<comment type="function">
    <text evidence="11">Catalyzes the folate-dependent formation of 5-methyl-uridine at position 54 (M-5-U54) in all tRNAs.</text>
</comment>
<keyword evidence="4 11" id="KW-0489">Methyltransferase</keyword>
<evidence type="ECO:0000256" key="8">
    <source>
        <dbReference type="ARBA" id="ARBA00022827"/>
    </source>
</evidence>
<evidence type="ECO:0000256" key="9">
    <source>
        <dbReference type="ARBA" id="ARBA00022857"/>
    </source>
</evidence>
<protein>
    <recommendedName>
        <fullName evidence="11">Methylenetetrahydrofolate--tRNA-(uracil-5-)-methyltransferase TrmFO</fullName>
        <ecNumber evidence="11">2.1.1.74</ecNumber>
    </recommendedName>
    <alternativeName>
        <fullName evidence="11">Folate-dependent tRNA (uracil-5-)-methyltransferase</fullName>
    </alternativeName>
    <alternativeName>
        <fullName evidence="11">Folate-dependent tRNA(M-5-U54)-methyltransferase</fullName>
    </alternativeName>
</protein>
<gene>
    <name evidence="11 13" type="primary">trmFO</name>
    <name evidence="13" type="ORF">BN77_2621</name>
</gene>
<keyword evidence="6 11" id="KW-0808">Transferase</keyword>